<dbReference type="Gene3D" id="3.30.70.1230">
    <property type="entry name" value="Nucleotide cyclase"/>
    <property type="match status" value="1"/>
</dbReference>
<dbReference type="Pfam" id="PF00211">
    <property type="entry name" value="Guanylate_cyc"/>
    <property type="match status" value="1"/>
</dbReference>
<dbReference type="SMART" id="SM00044">
    <property type="entry name" value="CYCc"/>
    <property type="match status" value="1"/>
</dbReference>
<feature type="transmembrane region" description="Helical" evidence="4">
    <location>
        <begin position="225"/>
        <end position="244"/>
    </location>
</feature>
<dbReference type="InterPro" id="IPR001041">
    <property type="entry name" value="2Fe-2S_ferredoxin-type"/>
</dbReference>
<comment type="subcellular location">
    <subcellularLocation>
        <location evidence="1">Cell membrane</location>
        <topology evidence="1">Multi-pass membrane protein</topology>
    </subcellularLocation>
</comment>
<evidence type="ECO:0000256" key="3">
    <source>
        <dbReference type="ARBA" id="ARBA00023136"/>
    </source>
</evidence>
<dbReference type="AlphaFoldDB" id="A0A944GTK2"/>
<sequence length="573" mass="62500">MTAKMKRHPPGAGSIEQQLRLYAGLVLFVFVSLHFLNHALGNISLAAMNWGQDLRYSIWHSKIGGWILYGALTTHVALALWKIARRRTFKMPIWEAVQIVLGLLIPYVLIKHIVTTRGAEAAFHSYIDYQHTLSALWPNHAFLQSSLLVIVWLHGCIGLHYWLRMKSWYAAIRIPLFLLAVMIPLLALTGWISAARRLVLEGQVKVNITAAQQAELLTITEAVRGVFYAIAAGLVLFFILRKVVDTLRHRISIRYLDTRTIKTVPGPTLLEISRMKGIPHMSICGGRARCSTCRTLILSGQATIKDPGSTEAQVLKRIGASSNVRLACQIRPTSDMTVRPLFSAGRAISGEGLLDRYRWGVEQKIAIMFIDLRGFTSLSEGKLPFDVVFILNRYVDGVVRIIKKNGGMVDKIMGDGIMALYGVETSFEAGVHSALATLADLSEELSRVNDDLAGHLDAPLRVAVGLHGGTAILGRIGLDGKSGAASGLTALGDVVNVAARLEGVAKEENAMAAISRELLEVAAVSAGVESSRRSVVVRGRQAALEVVCFSDFGPFESKKQTPSAPSQAQNTSL</sequence>
<dbReference type="SUPFAM" id="SSF81343">
    <property type="entry name" value="Fumarate reductase respiratory complex transmembrane subunits"/>
    <property type="match status" value="1"/>
</dbReference>
<dbReference type="SUPFAM" id="SSF54292">
    <property type="entry name" value="2Fe-2S ferredoxin-like"/>
    <property type="match status" value="1"/>
</dbReference>
<dbReference type="SUPFAM" id="SSF55073">
    <property type="entry name" value="Nucleotide cyclase"/>
    <property type="match status" value="1"/>
</dbReference>
<keyword evidence="4" id="KW-1133">Transmembrane helix</keyword>
<dbReference type="CDD" id="cd00207">
    <property type="entry name" value="fer2"/>
    <property type="match status" value="1"/>
</dbReference>
<dbReference type="Pfam" id="PF00111">
    <property type="entry name" value="Fer2"/>
    <property type="match status" value="1"/>
</dbReference>
<dbReference type="InterPro" id="IPR034804">
    <property type="entry name" value="SQR/QFR_C/D"/>
</dbReference>
<feature type="domain" description="Guanylate cyclase" evidence="5">
    <location>
        <begin position="366"/>
        <end position="502"/>
    </location>
</feature>
<keyword evidence="4" id="KW-0812">Transmembrane</keyword>
<dbReference type="Proteomes" id="UP000705379">
    <property type="component" value="Unassembled WGS sequence"/>
</dbReference>
<protein>
    <submittedName>
        <fullName evidence="7">Adenylate/guanylate cyclase domain-containing protein</fullName>
    </submittedName>
</protein>
<dbReference type="PANTHER" id="PTHR43081:SF17">
    <property type="entry name" value="BLL5647 PROTEIN"/>
    <property type="match status" value="1"/>
</dbReference>
<evidence type="ECO:0000313" key="7">
    <source>
        <dbReference type="EMBL" id="MBS8261594.1"/>
    </source>
</evidence>
<feature type="transmembrane region" description="Helical" evidence="4">
    <location>
        <begin position="141"/>
        <end position="162"/>
    </location>
</feature>
<evidence type="ECO:0000313" key="8">
    <source>
        <dbReference type="Proteomes" id="UP000705379"/>
    </source>
</evidence>
<dbReference type="PROSITE" id="PS51085">
    <property type="entry name" value="2FE2S_FER_2"/>
    <property type="match status" value="1"/>
</dbReference>
<dbReference type="InterPro" id="IPR029787">
    <property type="entry name" value="Nucleotide_cyclase"/>
</dbReference>
<keyword evidence="2" id="KW-1003">Cell membrane</keyword>
<dbReference type="Gene3D" id="3.10.20.30">
    <property type="match status" value="1"/>
</dbReference>
<reference evidence="7" key="1">
    <citation type="submission" date="2018-08" db="EMBL/GenBank/DDBJ databases">
        <authorList>
            <person name="Jin W."/>
            <person name="Wang H."/>
            <person name="Yang Y."/>
            <person name="Li M."/>
            <person name="Liu J."/>
        </authorList>
    </citation>
    <scope>NUCLEOTIDE SEQUENCE</scope>
    <source>
        <strain evidence="7">AESS21</strain>
    </source>
</reference>
<proteinExistence type="predicted"/>
<dbReference type="GO" id="GO:0051536">
    <property type="term" value="F:iron-sulfur cluster binding"/>
    <property type="evidence" value="ECO:0007669"/>
    <property type="project" value="InterPro"/>
</dbReference>
<gene>
    <name evidence="7" type="ORF">DYI23_15315</name>
</gene>
<feature type="transmembrane region" description="Helical" evidence="4">
    <location>
        <begin position="93"/>
        <end position="110"/>
    </location>
</feature>
<dbReference type="RefSeq" id="WP_246542260.1">
    <property type="nucleotide sequence ID" value="NZ_QTKU01000004.1"/>
</dbReference>
<feature type="transmembrane region" description="Helical" evidence="4">
    <location>
        <begin position="174"/>
        <end position="194"/>
    </location>
</feature>
<dbReference type="InterPro" id="IPR012675">
    <property type="entry name" value="Beta-grasp_dom_sf"/>
</dbReference>
<feature type="domain" description="2Fe-2S ferredoxin-type" evidence="6">
    <location>
        <begin position="249"/>
        <end position="344"/>
    </location>
</feature>
<evidence type="ECO:0000259" key="5">
    <source>
        <dbReference type="PROSITE" id="PS50125"/>
    </source>
</evidence>
<dbReference type="EMBL" id="QTKU01000004">
    <property type="protein sequence ID" value="MBS8261594.1"/>
    <property type="molecule type" value="Genomic_DNA"/>
</dbReference>
<reference evidence="7" key="2">
    <citation type="journal article" date="2021" name="Microorganisms">
        <title>Bacterial Dimethylsulfoniopropionate Biosynthesis in the East China Sea.</title>
        <authorList>
            <person name="Liu J."/>
            <person name="Zhang Y."/>
            <person name="Liu J."/>
            <person name="Zhong H."/>
            <person name="Williams B.T."/>
            <person name="Zheng Y."/>
            <person name="Curson A.R.J."/>
            <person name="Sun C."/>
            <person name="Sun H."/>
            <person name="Song D."/>
            <person name="Wagner Mackenzie B."/>
            <person name="Bermejo Martinez A."/>
            <person name="Todd J.D."/>
            <person name="Zhang X.H."/>
        </authorList>
    </citation>
    <scope>NUCLEOTIDE SEQUENCE</scope>
    <source>
        <strain evidence="7">AESS21</strain>
    </source>
</reference>
<dbReference type="GO" id="GO:0006171">
    <property type="term" value="P:cAMP biosynthetic process"/>
    <property type="evidence" value="ECO:0007669"/>
    <property type="project" value="TreeGrafter"/>
</dbReference>
<organism evidence="7 8">
    <name type="scientific">Roseibium polysiphoniae</name>
    <dbReference type="NCBI Taxonomy" id="2571221"/>
    <lineage>
        <taxon>Bacteria</taxon>
        <taxon>Pseudomonadati</taxon>
        <taxon>Pseudomonadota</taxon>
        <taxon>Alphaproteobacteria</taxon>
        <taxon>Hyphomicrobiales</taxon>
        <taxon>Stappiaceae</taxon>
        <taxon>Roseibium</taxon>
    </lineage>
</organism>
<dbReference type="GO" id="GO:0005886">
    <property type="term" value="C:plasma membrane"/>
    <property type="evidence" value="ECO:0007669"/>
    <property type="project" value="UniProtKB-SubCell"/>
</dbReference>
<dbReference type="GO" id="GO:0035556">
    <property type="term" value="P:intracellular signal transduction"/>
    <property type="evidence" value="ECO:0007669"/>
    <property type="project" value="InterPro"/>
</dbReference>
<feature type="transmembrane region" description="Helical" evidence="4">
    <location>
        <begin position="63"/>
        <end position="81"/>
    </location>
</feature>
<dbReference type="PROSITE" id="PS50125">
    <property type="entry name" value="GUANYLATE_CYCLASE_2"/>
    <property type="match status" value="1"/>
</dbReference>
<dbReference type="CDD" id="cd07302">
    <property type="entry name" value="CHD"/>
    <property type="match status" value="1"/>
</dbReference>
<name>A0A944GTK2_9HYPH</name>
<evidence type="ECO:0000259" key="6">
    <source>
        <dbReference type="PROSITE" id="PS51085"/>
    </source>
</evidence>
<evidence type="ECO:0000256" key="1">
    <source>
        <dbReference type="ARBA" id="ARBA00004651"/>
    </source>
</evidence>
<feature type="transmembrane region" description="Helical" evidence="4">
    <location>
        <begin position="21"/>
        <end position="43"/>
    </location>
</feature>
<dbReference type="InterPro" id="IPR001054">
    <property type="entry name" value="A/G_cyclase"/>
</dbReference>
<dbReference type="InterPro" id="IPR050697">
    <property type="entry name" value="Adenylyl/Guanylyl_Cyclase_3/4"/>
</dbReference>
<dbReference type="InterPro" id="IPR036010">
    <property type="entry name" value="2Fe-2S_ferredoxin-like_sf"/>
</dbReference>
<evidence type="ECO:0000256" key="2">
    <source>
        <dbReference type="ARBA" id="ARBA00022475"/>
    </source>
</evidence>
<keyword evidence="3 4" id="KW-0472">Membrane</keyword>
<comment type="caution">
    <text evidence="7">The sequence shown here is derived from an EMBL/GenBank/DDBJ whole genome shotgun (WGS) entry which is preliminary data.</text>
</comment>
<dbReference type="PANTHER" id="PTHR43081">
    <property type="entry name" value="ADENYLATE CYCLASE, TERMINAL-DIFFERENTIATION SPECIFIC-RELATED"/>
    <property type="match status" value="1"/>
</dbReference>
<evidence type="ECO:0000256" key="4">
    <source>
        <dbReference type="SAM" id="Phobius"/>
    </source>
</evidence>
<dbReference type="GO" id="GO:0004016">
    <property type="term" value="F:adenylate cyclase activity"/>
    <property type="evidence" value="ECO:0007669"/>
    <property type="project" value="UniProtKB-ARBA"/>
</dbReference>
<accession>A0A944GTK2</accession>